<protein>
    <submittedName>
        <fullName evidence="2">Uncharacterized protein</fullName>
    </submittedName>
</protein>
<evidence type="ECO:0000256" key="1">
    <source>
        <dbReference type="SAM" id="MobiDB-lite"/>
    </source>
</evidence>
<reference evidence="2" key="2">
    <citation type="journal article" date="2021" name="Genome Biol. Evol.">
        <title>Developing a high-quality reference genome for a parasitic bivalve with doubly uniparental inheritance (Bivalvia: Unionida).</title>
        <authorList>
            <person name="Smith C.H."/>
        </authorList>
    </citation>
    <scope>NUCLEOTIDE SEQUENCE</scope>
    <source>
        <strain evidence="2">CHS0354</strain>
        <tissue evidence="2">Mantle</tissue>
    </source>
</reference>
<evidence type="ECO:0000313" key="2">
    <source>
        <dbReference type="EMBL" id="KAK3591585.1"/>
    </source>
</evidence>
<feature type="region of interest" description="Disordered" evidence="1">
    <location>
        <begin position="1"/>
        <end position="26"/>
    </location>
</feature>
<feature type="compositionally biased region" description="Basic and acidic residues" evidence="1">
    <location>
        <begin position="16"/>
        <end position="26"/>
    </location>
</feature>
<reference evidence="2" key="1">
    <citation type="journal article" date="2021" name="Genome Biol. Evol.">
        <title>A High-Quality Reference Genome for a Parasitic Bivalve with Doubly Uniparental Inheritance (Bivalvia: Unionida).</title>
        <authorList>
            <person name="Smith C.H."/>
        </authorList>
    </citation>
    <scope>NUCLEOTIDE SEQUENCE</scope>
    <source>
        <strain evidence="2">CHS0354</strain>
    </source>
</reference>
<comment type="caution">
    <text evidence="2">The sequence shown here is derived from an EMBL/GenBank/DDBJ whole genome shotgun (WGS) entry which is preliminary data.</text>
</comment>
<organism evidence="2 3">
    <name type="scientific">Potamilus streckersoni</name>
    <dbReference type="NCBI Taxonomy" id="2493646"/>
    <lineage>
        <taxon>Eukaryota</taxon>
        <taxon>Metazoa</taxon>
        <taxon>Spiralia</taxon>
        <taxon>Lophotrochozoa</taxon>
        <taxon>Mollusca</taxon>
        <taxon>Bivalvia</taxon>
        <taxon>Autobranchia</taxon>
        <taxon>Heteroconchia</taxon>
        <taxon>Palaeoheterodonta</taxon>
        <taxon>Unionida</taxon>
        <taxon>Unionoidea</taxon>
        <taxon>Unionidae</taxon>
        <taxon>Ambleminae</taxon>
        <taxon>Lampsilini</taxon>
        <taxon>Potamilus</taxon>
    </lineage>
</organism>
<name>A0AAE0VWG5_9BIVA</name>
<proteinExistence type="predicted"/>
<keyword evidence="3" id="KW-1185">Reference proteome</keyword>
<reference evidence="2" key="3">
    <citation type="submission" date="2023-05" db="EMBL/GenBank/DDBJ databases">
        <authorList>
            <person name="Smith C.H."/>
        </authorList>
    </citation>
    <scope>NUCLEOTIDE SEQUENCE</scope>
    <source>
        <strain evidence="2">CHS0354</strain>
        <tissue evidence="2">Mantle</tissue>
    </source>
</reference>
<dbReference type="Proteomes" id="UP001195483">
    <property type="component" value="Unassembled WGS sequence"/>
</dbReference>
<gene>
    <name evidence="2" type="ORF">CHS0354_013750</name>
</gene>
<dbReference type="EMBL" id="JAEAOA010000845">
    <property type="protein sequence ID" value="KAK3591585.1"/>
    <property type="molecule type" value="Genomic_DNA"/>
</dbReference>
<sequence length="85" mass="9679">MNSKNDRQVGNNSRHNRYEIKHRETTKSSTKLINKQEVAEFTEFISLGSNVTTECDIEAESVPKLTKANQTFPMIHGITISEQII</sequence>
<dbReference type="AlphaFoldDB" id="A0AAE0VWG5"/>
<feature type="non-terminal residue" evidence="2">
    <location>
        <position position="85"/>
    </location>
</feature>
<evidence type="ECO:0000313" key="3">
    <source>
        <dbReference type="Proteomes" id="UP001195483"/>
    </source>
</evidence>
<accession>A0AAE0VWG5</accession>